<reference evidence="11" key="2">
    <citation type="journal article" date="2022" name="Microb. Genom.">
        <title>A chromosome-scale genome assembly of the tomato pathogen Cladosporium fulvum reveals a compartmentalized genome architecture and the presence of a dispensable chromosome.</title>
        <authorList>
            <person name="Zaccaron A.Z."/>
            <person name="Chen L.H."/>
            <person name="Samaras A."/>
            <person name="Stergiopoulos I."/>
        </authorList>
    </citation>
    <scope>NUCLEOTIDE SEQUENCE</scope>
    <source>
        <strain evidence="11">Race5_Kim</strain>
    </source>
</reference>
<dbReference type="OrthoDB" id="1470350at2759"/>
<feature type="transmembrane region" description="Helical" evidence="10">
    <location>
        <begin position="227"/>
        <end position="249"/>
    </location>
</feature>
<feature type="binding site" description="axial binding residue" evidence="8">
    <location>
        <position position="483"/>
    </location>
    <ligand>
        <name>heme</name>
        <dbReference type="ChEBI" id="CHEBI:30413"/>
    </ligand>
    <ligandPart>
        <name>Fe</name>
        <dbReference type="ChEBI" id="CHEBI:18248"/>
    </ligandPart>
</feature>
<evidence type="ECO:0000256" key="9">
    <source>
        <dbReference type="RuleBase" id="RU000461"/>
    </source>
</evidence>
<dbReference type="KEGG" id="ffu:CLAFUR5_03921"/>
<gene>
    <name evidence="11" type="ORF">CLAFUR5_03921</name>
</gene>
<keyword evidence="6 8" id="KW-0408">Iron</keyword>
<dbReference type="Proteomes" id="UP000756132">
    <property type="component" value="Chromosome 4"/>
</dbReference>
<dbReference type="InterPro" id="IPR036396">
    <property type="entry name" value="Cyt_P450_sf"/>
</dbReference>
<dbReference type="CDD" id="cd11061">
    <property type="entry name" value="CYP67-like"/>
    <property type="match status" value="1"/>
</dbReference>
<dbReference type="PANTHER" id="PTHR24305:SF237">
    <property type="entry name" value="CYTOCHROME P450 MONOOXYGENASE ATNE-RELATED"/>
    <property type="match status" value="1"/>
</dbReference>
<feature type="transmembrane region" description="Helical" evidence="10">
    <location>
        <begin position="20"/>
        <end position="45"/>
    </location>
</feature>
<evidence type="ECO:0000256" key="5">
    <source>
        <dbReference type="ARBA" id="ARBA00023002"/>
    </source>
</evidence>
<evidence type="ECO:0000256" key="1">
    <source>
        <dbReference type="ARBA" id="ARBA00001971"/>
    </source>
</evidence>
<reference evidence="11" key="1">
    <citation type="submission" date="2021-12" db="EMBL/GenBank/DDBJ databases">
        <authorList>
            <person name="Zaccaron A."/>
            <person name="Stergiopoulos I."/>
        </authorList>
    </citation>
    <scope>NUCLEOTIDE SEQUENCE</scope>
    <source>
        <strain evidence="11">Race5_Kim</strain>
    </source>
</reference>
<evidence type="ECO:0000313" key="12">
    <source>
        <dbReference type="Proteomes" id="UP000756132"/>
    </source>
</evidence>
<dbReference type="PROSITE" id="PS00086">
    <property type="entry name" value="CYTOCHROME_P450"/>
    <property type="match status" value="1"/>
</dbReference>
<keyword evidence="3 8" id="KW-0349">Heme</keyword>
<evidence type="ECO:0000256" key="2">
    <source>
        <dbReference type="ARBA" id="ARBA00010617"/>
    </source>
</evidence>
<organism evidence="11 12">
    <name type="scientific">Passalora fulva</name>
    <name type="common">Tomato leaf mold</name>
    <name type="synonym">Cladosporium fulvum</name>
    <dbReference type="NCBI Taxonomy" id="5499"/>
    <lineage>
        <taxon>Eukaryota</taxon>
        <taxon>Fungi</taxon>
        <taxon>Dikarya</taxon>
        <taxon>Ascomycota</taxon>
        <taxon>Pezizomycotina</taxon>
        <taxon>Dothideomycetes</taxon>
        <taxon>Dothideomycetidae</taxon>
        <taxon>Mycosphaerellales</taxon>
        <taxon>Mycosphaerellaceae</taxon>
        <taxon>Fulvia</taxon>
    </lineage>
</organism>
<protein>
    <submittedName>
        <fullName evidence="11">Cytochrome P450 monooxygenase AKT7</fullName>
    </submittedName>
</protein>
<keyword evidence="5 9" id="KW-0560">Oxidoreductase</keyword>
<dbReference type="AlphaFoldDB" id="A0A9Q8P8C8"/>
<keyword evidence="10" id="KW-1133">Transmembrane helix</keyword>
<dbReference type="GO" id="GO:0016705">
    <property type="term" value="F:oxidoreductase activity, acting on paired donors, with incorporation or reduction of molecular oxygen"/>
    <property type="evidence" value="ECO:0007669"/>
    <property type="project" value="InterPro"/>
</dbReference>
<name>A0A9Q8P8C8_PASFU</name>
<sequence>MRLLPNVKLLLPQFFHEAEVVMAYPSLGLLVATSVVAYVVFVVIYRLYFHPLARYPGPFWASISTIPSWWYTIKQDRHVWLWRLQQQYGPTFRYRPDAVLINKPTAYRTIFGPKGNVKKSDYYRVWPRSAEVTSTWNVTDIPSHARKRRVLNQTFSEKALRSIEPFVHSNTDRWLDLIEQNAADKQQSLNMAHEINHLVFDILGDLCFGKSFEMKEPGSDKRYIPEVLATFLALFHPICFSPFADWWVWAKPRGLDWLLNIASPPAVTNWEKIVASCLDERTKVEEALQNSDHPEQEARKDFFHYLFNAKDPETGSGYSLSELYGECELLIVAGSDTTSIVMSAMLFYLARNPEVQTKLANEIKSTFTNYNAIAGGSQLHSCRYLKAFIQEACRMNPPVSAEPAREVLAGGTAIDGQYFPEGTKLSISCYCLSYNPDVYPEPFEFRPERWILADNDNPHGASAESLTLAESGFCAFSTGSRGCVGKNLAWLEMMIVMAKLVYRFEVKQDPESSLGGGDPNMPEGRREVGQYQVYDAFVGLRDGPMVMFNARK</sequence>
<keyword evidence="10" id="KW-0472">Membrane</keyword>
<comment type="cofactor">
    <cofactor evidence="1 8">
        <name>heme</name>
        <dbReference type="ChEBI" id="CHEBI:30413"/>
    </cofactor>
</comment>
<evidence type="ECO:0000313" key="11">
    <source>
        <dbReference type="EMBL" id="UJO17008.1"/>
    </source>
</evidence>
<keyword evidence="10" id="KW-0812">Transmembrane</keyword>
<dbReference type="Pfam" id="PF00067">
    <property type="entry name" value="p450"/>
    <property type="match status" value="1"/>
</dbReference>
<dbReference type="PANTHER" id="PTHR24305">
    <property type="entry name" value="CYTOCHROME P450"/>
    <property type="match status" value="1"/>
</dbReference>
<dbReference type="SUPFAM" id="SSF48264">
    <property type="entry name" value="Cytochrome P450"/>
    <property type="match status" value="1"/>
</dbReference>
<accession>A0A9Q8P8C8</accession>
<dbReference type="RefSeq" id="XP_047761374.1">
    <property type="nucleotide sequence ID" value="XM_047903069.1"/>
</dbReference>
<keyword evidence="12" id="KW-1185">Reference proteome</keyword>
<evidence type="ECO:0000256" key="3">
    <source>
        <dbReference type="ARBA" id="ARBA00022617"/>
    </source>
</evidence>
<dbReference type="GO" id="GO:0005506">
    <property type="term" value="F:iron ion binding"/>
    <property type="evidence" value="ECO:0007669"/>
    <property type="project" value="InterPro"/>
</dbReference>
<dbReference type="Gene3D" id="1.10.630.10">
    <property type="entry name" value="Cytochrome P450"/>
    <property type="match status" value="1"/>
</dbReference>
<evidence type="ECO:0000256" key="8">
    <source>
        <dbReference type="PIRSR" id="PIRSR602401-1"/>
    </source>
</evidence>
<dbReference type="InterPro" id="IPR017972">
    <property type="entry name" value="Cyt_P450_CS"/>
</dbReference>
<dbReference type="InterPro" id="IPR050121">
    <property type="entry name" value="Cytochrome_P450_monoxygenase"/>
</dbReference>
<keyword evidence="7 9" id="KW-0503">Monooxygenase</keyword>
<dbReference type="PRINTS" id="PR00463">
    <property type="entry name" value="EP450I"/>
</dbReference>
<comment type="similarity">
    <text evidence="2 9">Belongs to the cytochrome P450 family.</text>
</comment>
<dbReference type="GO" id="GO:0004497">
    <property type="term" value="F:monooxygenase activity"/>
    <property type="evidence" value="ECO:0007669"/>
    <property type="project" value="UniProtKB-KW"/>
</dbReference>
<evidence type="ECO:0000256" key="10">
    <source>
        <dbReference type="SAM" id="Phobius"/>
    </source>
</evidence>
<evidence type="ECO:0000256" key="4">
    <source>
        <dbReference type="ARBA" id="ARBA00022723"/>
    </source>
</evidence>
<dbReference type="InterPro" id="IPR002401">
    <property type="entry name" value="Cyt_P450_E_grp-I"/>
</dbReference>
<dbReference type="GO" id="GO:0020037">
    <property type="term" value="F:heme binding"/>
    <property type="evidence" value="ECO:0007669"/>
    <property type="project" value="InterPro"/>
</dbReference>
<dbReference type="PRINTS" id="PR00385">
    <property type="entry name" value="P450"/>
</dbReference>
<dbReference type="EMBL" id="CP090166">
    <property type="protein sequence ID" value="UJO17008.1"/>
    <property type="molecule type" value="Genomic_DNA"/>
</dbReference>
<evidence type="ECO:0000256" key="6">
    <source>
        <dbReference type="ARBA" id="ARBA00023004"/>
    </source>
</evidence>
<evidence type="ECO:0000256" key="7">
    <source>
        <dbReference type="ARBA" id="ARBA00023033"/>
    </source>
</evidence>
<dbReference type="InterPro" id="IPR001128">
    <property type="entry name" value="Cyt_P450"/>
</dbReference>
<dbReference type="GeneID" id="71983799"/>
<keyword evidence="4 8" id="KW-0479">Metal-binding</keyword>
<proteinExistence type="inferred from homology"/>